<reference evidence="2" key="1">
    <citation type="journal article" date="2020" name="Stud. Mycol.">
        <title>101 Dothideomycetes genomes: a test case for predicting lifestyles and emergence of pathogens.</title>
        <authorList>
            <person name="Haridas S."/>
            <person name="Albert R."/>
            <person name="Binder M."/>
            <person name="Bloem J."/>
            <person name="Labutti K."/>
            <person name="Salamov A."/>
            <person name="Andreopoulos B."/>
            <person name="Baker S."/>
            <person name="Barry K."/>
            <person name="Bills G."/>
            <person name="Bluhm B."/>
            <person name="Cannon C."/>
            <person name="Castanera R."/>
            <person name="Culley D."/>
            <person name="Daum C."/>
            <person name="Ezra D."/>
            <person name="Gonzalez J."/>
            <person name="Henrissat B."/>
            <person name="Kuo A."/>
            <person name="Liang C."/>
            <person name="Lipzen A."/>
            <person name="Lutzoni F."/>
            <person name="Magnuson J."/>
            <person name="Mondo S."/>
            <person name="Nolan M."/>
            <person name="Ohm R."/>
            <person name="Pangilinan J."/>
            <person name="Park H.-J."/>
            <person name="Ramirez L."/>
            <person name="Alfaro M."/>
            <person name="Sun H."/>
            <person name="Tritt A."/>
            <person name="Yoshinaga Y."/>
            <person name="Zwiers L.-H."/>
            <person name="Turgeon B."/>
            <person name="Goodwin S."/>
            <person name="Spatafora J."/>
            <person name="Crous P."/>
            <person name="Grigoriev I."/>
        </authorList>
    </citation>
    <scope>NUCLEOTIDE SEQUENCE</scope>
    <source>
        <strain evidence="2">CBS 116005</strain>
    </source>
</reference>
<evidence type="ECO:0000313" key="3">
    <source>
        <dbReference type="Proteomes" id="UP000799436"/>
    </source>
</evidence>
<sequence>MPRASTAPEEDEVLRYQPLDSPLRQAKFPHRRKSVRTRTPASTNRKLPSLTESQSTCTQYFERTPNTSFTEVSVDEEMSDSGSEFEDNRPSKKQKTAKKGRSGSSSGRKKKRGGLFDELQPDQQSYTQMLRDGPLHKKPRHLQTDTQGWQLPKFEEDDRLTPIECIKRQQQKREADALDITDWTKDDSGYDTRHSSQPKVVPNSSSQMDQGDFDENEDMPARRTRSKEALQTPKNVRIEKVIPSSQSPVSQYQLSTQKSQRIMDVERSPLKERSINVPSPTKTVTTLQKAEVEMFDGADVVWAHDQTTPREEAATPRPRLRRTPMRVAREAMQKSSAIDAPIKSMPSPPASLKHKSTISNSSFIEGAEDIMNGFSSPETHPPQLAYVSLGTVMQGSAENLVTADDNAGPRPPARQPRQLGRVSTIQDSETEDIDLDEIGPLDDTSVYTRLPDTAECASQHNDQLRGTVAQGTKLPVDEPNDTPAVREGSSGTRVFHEDQGKPGVASGIWNAQDQQSTMNYDDDDDDDEYHDYDLPQTYDPVYSALDRDAERFDQTQRHAQAQLRLQSSNTTAETGDEEMRASQQLLQELSDAIERVPASQANERQEQQATFLDSERVPSSQHEDVTAPVGESVETASVPIEEERVPSSPPIRPSPGIQAEVTNVDVAQQQLEDAENPTLNLEVEADDGRINSHGVRISQISTVMPTQMSPRSPRHEHVDVEPLAISSRPASQANEAVISSPLAFGVLPVSSPTKHCVTAKSIAAETLTSSPLPLPPSSSPGKAPKRIEAQEFQEAGTLDSMQDFSLPAPPPMSSSSRMGTQRGGFGGSSSPLT</sequence>
<feature type="compositionally biased region" description="Polar residues" evidence="1">
    <location>
        <begin position="195"/>
        <end position="209"/>
    </location>
</feature>
<dbReference type="EMBL" id="ML995858">
    <property type="protein sequence ID" value="KAF2767295.1"/>
    <property type="molecule type" value="Genomic_DNA"/>
</dbReference>
<feature type="compositionally biased region" description="Polar residues" evidence="1">
    <location>
        <begin position="509"/>
        <end position="519"/>
    </location>
</feature>
<accession>A0A6G1L381</accession>
<feature type="region of interest" description="Disordered" evidence="1">
    <location>
        <begin position="458"/>
        <end position="536"/>
    </location>
</feature>
<feature type="region of interest" description="Disordered" evidence="1">
    <location>
        <begin position="332"/>
        <end position="355"/>
    </location>
</feature>
<protein>
    <submittedName>
        <fullName evidence="2">Uncharacterized protein</fullName>
    </submittedName>
</protein>
<feature type="compositionally biased region" description="Basic and acidic residues" evidence="1">
    <location>
        <begin position="261"/>
        <end position="274"/>
    </location>
</feature>
<dbReference type="AlphaFoldDB" id="A0A6G1L381"/>
<feature type="compositionally biased region" description="Basic residues" evidence="1">
    <location>
        <begin position="27"/>
        <end position="36"/>
    </location>
</feature>
<dbReference type="Proteomes" id="UP000799436">
    <property type="component" value="Unassembled WGS sequence"/>
</dbReference>
<evidence type="ECO:0000313" key="2">
    <source>
        <dbReference type="EMBL" id="KAF2767295.1"/>
    </source>
</evidence>
<name>A0A6G1L381_9PEZI</name>
<keyword evidence="3" id="KW-1185">Reference proteome</keyword>
<organism evidence="2 3">
    <name type="scientific">Teratosphaeria nubilosa</name>
    <dbReference type="NCBI Taxonomy" id="161662"/>
    <lineage>
        <taxon>Eukaryota</taxon>
        <taxon>Fungi</taxon>
        <taxon>Dikarya</taxon>
        <taxon>Ascomycota</taxon>
        <taxon>Pezizomycotina</taxon>
        <taxon>Dothideomycetes</taxon>
        <taxon>Dothideomycetidae</taxon>
        <taxon>Mycosphaerellales</taxon>
        <taxon>Teratosphaeriaceae</taxon>
        <taxon>Teratosphaeria</taxon>
    </lineage>
</organism>
<feature type="compositionally biased region" description="Polar residues" evidence="1">
    <location>
        <begin position="37"/>
        <end position="71"/>
    </location>
</feature>
<feature type="region of interest" description="Disordered" evidence="1">
    <location>
        <begin position="768"/>
        <end position="833"/>
    </location>
</feature>
<feature type="region of interest" description="Disordered" evidence="1">
    <location>
        <begin position="597"/>
        <end position="657"/>
    </location>
</feature>
<feature type="compositionally biased region" description="Polar residues" evidence="1">
    <location>
        <begin position="599"/>
        <end position="611"/>
    </location>
</feature>
<feature type="compositionally biased region" description="Basic residues" evidence="1">
    <location>
        <begin position="91"/>
        <end position="113"/>
    </location>
</feature>
<feature type="compositionally biased region" description="Polar residues" evidence="1">
    <location>
        <begin position="243"/>
        <end position="260"/>
    </location>
</feature>
<feature type="compositionally biased region" description="Polar residues" evidence="1">
    <location>
        <begin position="557"/>
        <end position="573"/>
    </location>
</feature>
<feature type="compositionally biased region" description="Basic and acidic residues" evidence="1">
    <location>
        <begin position="153"/>
        <end position="194"/>
    </location>
</feature>
<feature type="region of interest" description="Disordered" evidence="1">
    <location>
        <begin position="551"/>
        <end position="580"/>
    </location>
</feature>
<feature type="region of interest" description="Disordered" evidence="1">
    <location>
        <begin position="1"/>
        <end position="282"/>
    </location>
</feature>
<feature type="region of interest" description="Disordered" evidence="1">
    <location>
        <begin position="402"/>
        <end position="430"/>
    </location>
</feature>
<feature type="compositionally biased region" description="Acidic residues" evidence="1">
    <location>
        <begin position="73"/>
        <end position="85"/>
    </location>
</feature>
<feature type="compositionally biased region" description="Acidic residues" evidence="1">
    <location>
        <begin position="520"/>
        <end position="530"/>
    </location>
</feature>
<proteinExistence type="predicted"/>
<evidence type="ECO:0000256" key="1">
    <source>
        <dbReference type="SAM" id="MobiDB-lite"/>
    </source>
</evidence>
<gene>
    <name evidence="2" type="ORF">EJ03DRAFT_353206</name>
</gene>
<feature type="compositionally biased region" description="Basic and acidic residues" evidence="1">
    <location>
        <begin position="613"/>
        <end position="625"/>
    </location>
</feature>
<dbReference type="OrthoDB" id="3906985at2759"/>